<dbReference type="STRING" id="1440774.Y900_017130"/>
<dbReference type="OrthoDB" id="4676322at2"/>
<evidence type="ECO:0000256" key="6">
    <source>
        <dbReference type="ARBA" id="ARBA00023136"/>
    </source>
</evidence>
<feature type="transmembrane region" description="Helical" evidence="7">
    <location>
        <begin position="304"/>
        <end position="324"/>
    </location>
</feature>
<proteinExistence type="predicted"/>
<feature type="transmembrane region" description="Helical" evidence="7">
    <location>
        <begin position="167"/>
        <end position="190"/>
    </location>
</feature>
<dbReference type="GO" id="GO:0005886">
    <property type="term" value="C:plasma membrane"/>
    <property type="evidence" value="ECO:0007669"/>
    <property type="project" value="UniProtKB-SubCell"/>
</dbReference>
<dbReference type="Gene3D" id="1.20.1720.10">
    <property type="entry name" value="Multidrug resistance protein D"/>
    <property type="match status" value="1"/>
</dbReference>
<feature type="transmembrane region" description="Helical" evidence="7">
    <location>
        <begin position="139"/>
        <end position="161"/>
    </location>
</feature>
<keyword evidence="2" id="KW-0813">Transport</keyword>
<dbReference type="Gene3D" id="1.20.1250.20">
    <property type="entry name" value="MFS general substrate transporter like domains"/>
    <property type="match status" value="1"/>
</dbReference>
<sequence>MPMSQQQVTGLAATMTIVAMGLGYSITAADPTILSANLAEVRHGLGFSPSTASFLACLATLTLAAAVLGAGALGDLYGMKRMFAIGCYGSIGFGVLAAVAPNVAVLTFARAGVGIGFAFVLGLSLAIINAVFPAERRAAAIAMYLGVGHALSVFQPAVGSWLAAHFGWRACFLVTPVLAAVTLALTMRYVPETLRWQRKLDVVGIVLIAVGLILLILGLTQLQGGFHVSALVQIMVGIALAAAFVLWERHTDEPALDMRIFGSGRFNAAVVAGATFNFLQGGATILFAYYLVTIRGESPEMLGLLLIPAVLLASVAATAAGRAVDRFGERAVLMSGLAILLAGMVMLVVLDAHTPILVMGVAVTLNAIGGAVVQTPQSTIMMSSAPAELGGVISAVKPAVGQASYSLGPALFALVGTTLFLRDGRQKLEGSGITEDQARDALRVAHGGVPGPAAGAEVLDPEQARWVVSEAAQSWLTAIHDLSLIMAVVPAAAMMLAWVLLRPKAGSSSA</sequence>
<feature type="transmembrane region" description="Helical" evidence="7">
    <location>
        <begin position="482"/>
        <end position="501"/>
    </location>
</feature>
<evidence type="ECO:0000259" key="8">
    <source>
        <dbReference type="PROSITE" id="PS50850"/>
    </source>
</evidence>
<feature type="transmembrane region" description="Helical" evidence="7">
    <location>
        <begin position="226"/>
        <end position="247"/>
    </location>
</feature>
<dbReference type="Proteomes" id="UP000022835">
    <property type="component" value="Unassembled WGS sequence"/>
</dbReference>
<feature type="transmembrane region" description="Helical" evidence="7">
    <location>
        <begin position="111"/>
        <end position="132"/>
    </location>
</feature>
<feature type="domain" description="Major facilitator superfamily (MFS) profile" evidence="8">
    <location>
        <begin position="16"/>
        <end position="505"/>
    </location>
</feature>
<evidence type="ECO:0000256" key="4">
    <source>
        <dbReference type="ARBA" id="ARBA00022692"/>
    </source>
</evidence>
<dbReference type="eggNOG" id="COG2814">
    <property type="taxonomic scope" value="Bacteria"/>
</dbReference>
<evidence type="ECO:0000256" key="1">
    <source>
        <dbReference type="ARBA" id="ARBA00004651"/>
    </source>
</evidence>
<feature type="transmembrane region" description="Helical" evidence="7">
    <location>
        <begin position="268"/>
        <end position="292"/>
    </location>
</feature>
<gene>
    <name evidence="9" type="ORF">Y900_017130</name>
</gene>
<dbReference type="InterPro" id="IPR020846">
    <property type="entry name" value="MFS_dom"/>
</dbReference>
<dbReference type="InterPro" id="IPR011701">
    <property type="entry name" value="MFS"/>
</dbReference>
<feature type="transmembrane region" description="Helical" evidence="7">
    <location>
        <begin position="85"/>
        <end position="105"/>
    </location>
</feature>
<protein>
    <submittedName>
        <fullName evidence="9">MFS transporter</fullName>
    </submittedName>
</protein>
<dbReference type="Pfam" id="PF07690">
    <property type="entry name" value="MFS_1"/>
    <property type="match status" value="1"/>
</dbReference>
<dbReference type="GO" id="GO:0022857">
    <property type="term" value="F:transmembrane transporter activity"/>
    <property type="evidence" value="ECO:0007669"/>
    <property type="project" value="InterPro"/>
</dbReference>
<keyword evidence="4 7" id="KW-0812">Transmembrane</keyword>
<evidence type="ECO:0000313" key="10">
    <source>
        <dbReference type="Proteomes" id="UP000022835"/>
    </source>
</evidence>
<evidence type="ECO:0000256" key="5">
    <source>
        <dbReference type="ARBA" id="ARBA00022989"/>
    </source>
</evidence>
<dbReference type="AlphaFoldDB" id="A0A064CJ38"/>
<dbReference type="PROSITE" id="PS50850">
    <property type="entry name" value="MFS"/>
    <property type="match status" value="1"/>
</dbReference>
<feature type="transmembrane region" description="Helical" evidence="7">
    <location>
        <begin position="52"/>
        <end position="73"/>
    </location>
</feature>
<organism evidence="9 10">
    <name type="scientific">Mycolicibacterium aromaticivorans JS19b1 = JCM 16368</name>
    <dbReference type="NCBI Taxonomy" id="1440774"/>
    <lineage>
        <taxon>Bacteria</taxon>
        <taxon>Bacillati</taxon>
        <taxon>Actinomycetota</taxon>
        <taxon>Actinomycetes</taxon>
        <taxon>Mycobacteriales</taxon>
        <taxon>Mycobacteriaceae</taxon>
        <taxon>Mycolicibacterium</taxon>
    </lineage>
</organism>
<comment type="subcellular location">
    <subcellularLocation>
        <location evidence="1">Cell membrane</location>
        <topology evidence="1">Multi-pass membrane protein</topology>
    </subcellularLocation>
</comment>
<reference evidence="9" key="1">
    <citation type="submission" date="2014-05" db="EMBL/GenBank/DDBJ databases">
        <title>Genome sequence of Mycobacterium aromaticivorans strain JS19b1T (= DSM 45407T).</title>
        <authorList>
            <person name="Kwak Y."/>
            <person name="Park G.-S."/>
            <person name="Li Q.X."/>
            <person name="Lee S.-E."/>
            <person name="Shin J.-H."/>
        </authorList>
    </citation>
    <scope>NUCLEOTIDE SEQUENCE [LARGE SCALE GENOMIC DNA]</scope>
    <source>
        <strain evidence="9">JS19b1</strain>
    </source>
</reference>
<feature type="transmembrane region" description="Helical" evidence="7">
    <location>
        <begin position="356"/>
        <end position="373"/>
    </location>
</feature>
<accession>A0A064CJ38</accession>
<feature type="transmembrane region" description="Helical" evidence="7">
    <location>
        <begin position="331"/>
        <end position="350"/>
    </location>
</feature>
<name>A0A064CJ38_9MYCO</name>
<comment type="caution">
    <text evidence="9">The sequence shown here is derived from an EMBL/GenBank/DDBJ whole genome shotgun (WGS) entry which is preliminary data.</text>
</comment>
<keyword evidence="5 7" id="KW-1133">Transmembrane helix</keyword>
<dbReference type="SUPFAM" id="SSF103473">
    <property type="entry name" value="MFS general substrate transporter"/>
    <property type="match status" value="1"/>
</dbReference>
<keyword evidence="10" id="KW-1185">Reference proteome</keyword>
<keyword evidence="3" id="KW-1003">Cell membrane</keyword>
<dbReference type="InterPro" id="IPR036259">
    <property type="entry name" value="MFS_trans_sf"/>
</dbReference>
<dbReference type="PANTHER" id="PTHR42718">
    <property type="entry name" value="MAJOR FACILITATOR SUPERFAMILY MULTIDRUG TRANSPORTER MFSC"/>
    <property type="match status" value="1"/>
</dbReference>
<evidence type="ECO:0000313" key="9">
    <source>
        <dbReference type="EMBL" id="KDF00620.1"/>
    </source>
</evidence>
<dbReference type="PANTHER" id="PTHR42718:SF46">
    <property type="entry name" value="BLR6921 PROTEIN"/>
    <property type="match status" value="1"/>
</dbReference>
<keyword evidence="6 7" id="KW-0472">Membrane</keyword>
<evidence type="ECO:0000256" key="2">
    <source>
        <dbReference type="ARBA" id="ARBA00022448"/>
    </source>
</evidence>
<evidence type="ECO:0000256" key="3">
    <source>
        <dbReference type="ARBA" id="ARBA00022475"/>
    </source>
</evidence>
<dbReference type="EMBL" id="JALN02000001">
    <property type="protein sequence ID" value="KDF00620.1"/>
    <property type="molecule type" value="Genomic_DNA"/>
</dbReference>
<feature type="transmembrane region" description="Helical" evidence="7">
    <location>
        <begin position="202"/>
        <end position="220"/>
    </location>
</feature>
<evidence type="ECO:0000256" key="7">
    <source>
        <dbReference type="SAM" id="Phobius"/>
    </source>
</evidence>